<evidence type="ECO:0000313" key="2">
    <source>
        <dbReference type="Proteomes" id="UP000827284"/>
    </source>
</evidence>
<accession>A0A9P3HCL2</accession>
<dbReference type="OrthoDB" id="2446366at2759"/>
<evidence type="ECO:0000313" key="1">
    <source>
        <dbReference type="EMBL" id="GJJ74271.1"/>
    </source>
</evidence>
<evidence type="ECO:0008006" key="3">
    <source>
        <dbReference type="Google" id="ProtNLM"/>
    </source>
</evidence>
<reference evidence="1" key="1">
    <citation type="submission" date="2021-11" db="EMBL/GenBank/DDBJ databases">
        <authorList>
            <person name="Herlambang A."/>
            <person name="Guo Y."/>
            <person name="Takashima Y."/>
            <person name="Nishizawa T."/>
        </authorList>
    </citation>
    <scope>NUCLEOTIDE SEQUENCE</scope>
    <source>
        <strain evidence="1">E1425</strain>
    </source>
</reference>
<organism evidence="1 2">
    <name type="scientific">Entomortierella parvispora</name>
    <dbReference type="NCBI Taxonomy" id="205924"/>
    <lineage>
        <taxon>Eukaryota</taxon>
        <taxon>Fungi</taxon>
        <taxon>Fungi incertae sedis</taxon>
        <taxon>Mucoromycota</taxon>
        <taxon>Mortierellomycotina</taxon>
        <taxon>Mortierellomycetes</taxon>
        <taxon>Mortierellales</taxon>
        <taxon>Mortierellaceae</taxon>
        <taxon>Entomortierella</taxon>
    </lineage>
</organism>
<dbReference type="EMBL" id="BQFW01000008">
    <property type="protein sequence ID" value="GJJ74271.1"/>
    <property type="molecule type" value="Genomic_DNA"/>
</dbReference>
<dbReference type="Proteomes" id="UP000827284">
    <property type="component" value="Unassembled WGS sequence"/>
</dbReference>
<protein>
    <recommendedName>
        <fullName evidence="3">NACHT domain-containing protein</fullName>
    </recommendedName>
</protein>
<keyword evidence="2" id="KW-1185">Reference proteome</keyword>
<sequence>MQRSRQFILICDGYDEYRKWTNLHTRNQFNRPRQWQAKMIISCRTQYVGPNYRNYFEPETATVDNPNFSHSSDLFEEAVIVPFRTTQINEYIELFTQGPNTMEYPGQDSGWSTEQYMERLKSISHLMELAKNPFMLKMILDVLPTIAKSTTKMTRVELYDRFVEFHFKSEQRRLKAQHFQWQDGQWNYFSLHITPKRGTHCSWTGSL</sequence>
<reference evidence="1" key="2">
    <citation type="journal article" date="2022" name="Microbiol. Resour. Announc.">
        <title>Whole-Genome Sequence of Entomortierella parvispora E1425, a Mucoromycotan Fungus Associated with Burkholderiaceae-Related Endosymbiotic Bacteria.</title>
        <authorList>
            <person name="Herlambang A."/>
            <person name="Guo Y."/>
            <person name="Takashima Y."/>
            <person name="Narisawa K."/>
            <person name="Ohta H."/>
            <person name="Nishizawa T."/>
        </authorList>
    </citation>
    <scope>NUCLEOTIDE SEQUENCE</scope>
    <source>
        <strain evidence="1">E1425</strain>
    </source>
</reference>
<gene>
    <name evidence="1" type="ORF">EMPS_06629</name>
</gene>
<name>A0A9P3HCL2_9FUNG</name>
<proteinExistence type="predicted"/>
<dbReference type="AlphaFoldDB" id="A0A9P3HCL2"/>
<comment type="caution">
    <text evidence="1">The sequence shown here is derived from an EMBL/GenBank/DDBJ whole genome shotgun (WGS) entry which is preliminary data.</text>
</comment>